<organism evidence="2 14">
    <name type="scientific">Halanaerobium congolense</name>
    <dbReference type="NCBI Taxonomy" id="54121"/>
    <lineage>
        <taxon>Bacteria</taxon>
        <taxon>Bacillati</taxon>
        <taxon>Bacillota</taxon>
        <taxon>Clostridia</taxon>
        <taxon>Halanaerobiales</taxon>
        <taxon>Halanaerobiaceae</taxon>
        <taxon>Halanaerobium</taxon>
    </lineage>
</organism>
<reference evidence="1 11" key="3">
    <citation type="submission" date="2018-04" db="EMBL/GenBank/DDBJ databases">
        <title>Subsurface microbial communities from deep shales in Ohio and West Virginia, USA.</title>
        <authorList>
            <person name="Wrighton K."/>
        </authorList>
    </citation>
    <scope>NUCLEOTIDE SEQUENCE [LARGE SCALE GENOMIC DNA]</scope>
    <source>
        <strain evidence="7 12">DSMZ 11287</strain>
        <strain evidence="1 11">MSL28</strain>
    </source>
</reference>
<reference evidence="4 9" key="1">
    <citation type="submission" date="2016-10" db="EMBL/GenBank/DDBJ databases">
        <authorList>
            <person name="de Groot N.N."/>
        </authorList>
    </citation>
    <scope>NUCLEOTIDE SEQUENCE [LARGE SCALE GENOMIC DNA]</scope>
    <source>
        <strain evidence="4 9">WG7</strain>
    </source>
</reference>
<dbReference type="Proteomes" id="UP000198612">
    <property type="component" value="Unassembled WGS sequence"/>
</dbReference>
<evidence type="ECO:0000313" key="3">
    <source>
        <dbReference type="EMBL" id="SDF66367.1"/>
    </source>
</evidence>
<dbReference type="EMBL" id="FOHG01000018">
    <property type="protein sequence ID" value="SET03185.1"/>
    <property type="molecule type" value="Genomic_DNA"/>
</dbReference>
<dbReference type="Proteomes" id="UP000295472">
    <property type="component" value="Unassembled WGS sequence"/>
</dbReference>
<dbReference type="Proteomes" id="UP000199519">
    <property type="component" value="Unassembled WGS sequence"/>
</dbReference>
<dbReference type="Proteomes" id="UP000324896">
    <property type="component" value="Unassembled WGS sequence"/>
</dbReference>
<evidence type="ECO:0000313" key="6">
    <source>
        <dbReference type="EMBL" id="TDS32394.1"/>
    </source>
</evidence>
<evidence type="ECO:0000313" key="8">
    <source>
        <dbReference type="Proteomes" id="UP000198612"/>
    </source>
</evidence>
<evidence type="ECO:0000313" key="13">
    <source>
        <dbReference type="Proteomes" id="UP000295758"/>
    </source>
</evidence>
<dbReference type="RefSeq" id="WP_166635213.1">
    <property type="nucleotide sequence ID" value="NZ_FMYT01000004.1"/>
</dbReference>
<reference evidence="6 13" key="4">
    <citation type="submission" date="2019-03" db="EMBL/GenBank/DDBJ databases">
        <title>Deep subsurface shale carbon reservoir microbial communities from Ohio and West Virginia, USA.</title>
        <authorList>
            <person name="Wrighton K."/>
        </authorList>
    </citation>
    <scope>NUCLEOTIDE SEQUENCE [LARGE SCALE GENOMIC DNA]</scope>
    <source>
        <strain evidence="6 13">UTICA-S4D12</strain>
    </source>
</reference>
<evidence type="ECO:0000313" key="2">
    <source>
        <dbReference type="EMBL" id="SDC28349.1"/>
    </source>
</evidence>
<dbReference type="Proteomes" id="UP000198945">
    <property type="component" value="Unassembled WGS sequence"/>
</dbReference>
<dbReference type="STRING" id="54121.SAMN04515653_11144"/>
<accession>A0A1G6KB84</accession>
<dbReference type="AlphaFoldDB" id="A0A1G6KB84"/>
<dbReference type="EMBL" id="FMYT01000004">
    <property type="protein sequence ID" value="SDC28349.1"/>
    <property type="molecule type" value="Genomic_DNA"/>
</dbReference>
<reference evidence="8 10" key="2">
    <citation type="submission" date="2016-10" db="EMBL/GenBank/DDBJ databases">
        <authorList>
            <person name="Varghese N."/>
            <person name="Submissions S."/>
        </authorList>
    </citation>
    <scope>NUCLEOTIDE SEQUENCE [LARGE SCALE GENOMIC DNA]</scope>
    <source>
        <strain evidence="2 14">WG10</strain>
        <strain evidence="3 10">WG2</strain>
        <strain evidence="5 8">WG5</strain>
    </source>
</reference>
<dbReference type="EMBL" id="QICM01000010">
    <property type="protein sequence ID" value="PXV66712.1"/>
    <property type="molecule type" value="Genomic_DNA"/>
</dbReference>
<dbReference type="EMBL" id="SOEF01000005">
    <property type="protein sequence ID" value="TDX46518.1"/>
    <property type="molecule type" value="Genomic_DNA"/>
</dbReference>
<evidence type="ECO:0000313" key="1">
    <source>
        <dbReference type="EMBL" id="PXV66712.1"/>
    </source>
</evidence>
<evidence type="ECO:0000313" key="7">
    <source>
        <dbReference type="EMBL" id="TDX46518.1"/>
    </source>
</evidence>
<protein>
    <submittedName>
        <fullName evidence="2">Uncharacterized protein</fullName>
    </submittedName>
</protein>
<sequence length="53" mass="6182">MDNCDLNAEKEEKKKIVCPTCGYEMKEFKSIKCPRCNSYLFTKCSECNKCSLF</sequence>
<keyword evidence="10" id="KW-1185">Reference proteome</keyword>
<dbReference type="GeneID" id="57014120"/>
<dbReference type="Proteomes" id="UP000247389">
    <property type="component" value="Unassembled WGS sequence"/>
</dbReference>
<dbReference type="EMBL" id="SOAA01000007">
    <property type="protein sequence ID" value="TDS32394.1"/>
    <property type="molecule type" value="Genomic_DNA"/>
</dbReference>
<evidence type="ECO:0000313" key="10">
    <source>
        <dbReference type="Proteomes" id="UP000199519"/>
    </source>
</evidence>
<dbReference type="EMBL" id="FNEH01000012">
    <property type="protein sequence ID" value="SDI70461.1"/>
    <property type="molecule type" value="Genomic_DNA"/>
</dbReference>
<dbReference type="Proteomes" id="UP000295758">
    <property type="component" value="Unassembled WGS sequence"/>
</dbReference>
<evidence type="ECO:0000313" key="12">
    <source>
        <dbReference type="Proteomes" id="UP000295472"/>
    </source>
</evidence>
<evidence type="ECO:0000313" key="14">
    <source>
        <dbReference type="Proteomes" id="UP000324896"/>
    </source>
</evidence>
<evidence type="ECO:0000313" key="5">
    <source>
        <dbReference type="EMBL" id="SET03185.1"/>
    </source>
</evidence>
<name>A0A1G6KB84_9FIRM</name>
<proteinExistence type="predicted"/>
<gene>
    <name evidence="6" type="ORF">BY453_10769</name>
    <name evidence="7" type="ORF">C7954_10534</name>
    <name evidence="1" type="ORF">C8C78_11048</name>
    <name evidence="2" type="ORF">SAMN04488597_10457</name>
    <name evidence="3" type="ORF">SAMN04488598_1193</name>
    <name evidence="5" type="ORF">SAMN04515652_11841</name>
    <name evidence="4" type="ORF">SAMN04515654_11235</name>
</gene>
<evidence type="ECO:0000313" key="4">
    <source>
        <dbReference type="EMBL" id="SDI70461.1"/>
    </source>
</evidence>
<dbReference type="EMBL" id="FNBJ01000019">
    <property type="protein sequence ID" value="SDF66367.1"/>
    <property type="molecule type" value="Genomic_DNA"/>
</dbReference>
<evidence type="ECO:0000313" key="11">
    <source>
        <dbReference type="Proteomes" id="UP000247389"/>
    </source>
</evidence>
<evidence type="ECO:0000313" key="9">
    <source>
        <dbReference type="Proteomes" id="UP000198945"/>
    </source>
</evidence>